<dbReference type="InterPro" id="IPR001667">
    <property type="entry name" value="DDH_dom"/>
</dbReference>
<reference evidence="3" key="1">
    <citation type="submission" date="2020-08" db="EMBL/GenBank/DDBJ databases">
        <title>Genome public.</title>
        <authorList>
            <person name="Liu C."/>
            <person name="Sun Q."/>
        </authorList>
    </citation>
    <scope>NUCLEOTIDE SEQUENCE</scope>
    <source>
        <strain evidence="3">BX5</strain>
    </source>
</reference>
<proteinExistence type="predicted"/>
<dbReference type="PANTHER" id="PTHR47618:SF1">
    <property type="entry name" value="BIFUNCTIONAL OLIGORIBONUCLEASE AND PAP PHOSPHATASE NRNA"/>
    <property type="match status" value="1"/>
</dbReference>
<dbReference type="Gene3D" id="3.10.310.30">
    <property type="match status" value="1"/>
</dbReference>
<protein>
    <submittedName>
        <fullName evidence="3">Phosphoesterase RecJ domain-containing protein</fullName>
    </submittedName>
</protein>
<dbReference type="InterPro" id="IPR038763">
    <property type="entry name" value="DHH_sf"/>
</dbReference>
<gene>
    <name evidence="3" type="ORF">H8S55_00810</name>
</gene>
<sequence length="318" mass="33804">MSIQAAADFLRDHDGYLILTHLRPDGDTVGCAAGLCRALRQLGKTAYILPNHQASSLFTPYFQGLLAGDDFVPDTVVSVDIAARGLFPDNAREYLTRVDLAIDHHPSQEFFAARTCLDAERAACGELMYDILRLLGPITADIATPLYVAVSTDCGCFVYGNTTAATHRVAAHLIDCGIPLAQLNKRHFRTKSIRRLRLESAIIAGMQLYDQGTIAVAALTLDMMAAVGADERDAEDIAALVGQLEGVSTSVTIRELAPGRCKISLRTDPDDLNASTVCALMGGGGHAAASGATLDLPVEETRAAVLDAIHQVKGSALT</sequence>
<organism evidence="3 4">
    <name type="scientific">Flintibacter faecis</name>
    <dbReference type="NCBI Taxonomy" id="2763047"/>
    <lineage>
        <taxon>Bacteria</taxon>
        <taxon>Bacillati</taxon>
        <taxon>Bacillota</taxon>
        <taxon>Clostridia</taxon>
        <taxon>Eubacteriales</taxon>
        <taxon>Flintibacter</taxon>
    </lineage>
</organism>
<evidence type="ECO:0000313" key="3">
    <source>
        <dbReference type="EMBL" id="MBC5715883.1"/>
    </source>
</evidence>
<dbReference type="AlphaFoldDB" id="A0A8J6IY21"/>
<dbReference type="Pfam" id="PF02272">
    <property type="entry name" value="DHHA1"/>
    <property type="match status" value="1"/>
</dbReference>
<keyword evidence="4" id="KW-1185">Reference proteome</keyword>
<accession>A0A8J6IY21</accession>
<dbReference type="Proteomes" id="UP000602260">
    <property type="component" value="Unassembled WGS sequence"/>
</dbReference>
<evidence type="ECO:0000259" key="1">
    <source>
        <dbReference type="Pfam" id="PF01368"/>
    </source>
</evidence>
<dbReference type="SUPFAM" id="SSF64182">
    <property type="entry name" value="DHH phosphoesterases"/>
    <property type="match status" value="1"/>
</dbReference>
<name>A0A8J6IY21_9FIRM</name>
<dbReference type="GO" id="GO:0003676">
    <property type="term" value="F:nucleic acid binding"/>
    <property type="evidence" value="ECO:0007669"/>
    <property type="project" value="InterPro"/>
</dbReference>
<comment type="caution">
    <text evidence="3">The sequence shown here is derived from an EMBL/GenBank/DDBJ whole genome shotgun (WGS) entry which is preliminary data.</text>
</comment>
<dbReference type="Pfam" id="PF01368">
    <property type="entry name" value="DHH"/>
    <property type="match status" value="1"/>
</dbReference>
<feature type="domain" description="DDH" evidence="1">
    <location>
        <begin position="17"/>
        <end position="149"/>
    </location>
</feature>
<dbReference type="PANTHER" id="PTHR47618">
    <property type="entry name" value="BIFUNCTIONAL OLIGORIBONUCLEASE AND PAP PHOSPHATASE NRNA"/>
    <property type="match status" value="1"/>
</dbReference>
<evidence type="ECO:0000259" key="2">
    <source>
        <dbReference type="Pfam" id="PF02272"/>
    </source>
</evidence>
<dbReference type="Gene3D" id="3.90.1640.10">
    <property type="entry name" value="inorganic pyrophosphatase (n-terminal core)"/>
    <property type="match status" value="1"/>
</dbReference>
<dbReference type="InterPro" id="IPR051319">
    <property type="entry name" value="Oligoribo/pAp-PDE_c-di-AMP_PDE"/>
</dbReference>
<feature type="domain" description="DHHA1" evidence="2">
    <location>
        <begin position="227"/>
        <end position="311"/>
    </location>
</feature>
<evidence type="ECO:0000313" key="4">
    <source>
        <dbReference type="Proteomes" id="UP000602260"/>
    </source>
</evidence>
<dbReference type="EMBL" id="JACOPN010000001">
    <property type="protein sequence ID" value="MBC5715883.1"/>
    <property type="molecule type" value="Genomic_DNA"/>
</dbReference>
<dbReference type="InterPro" id="IPR003156">
    <property type="entry name" value="DHHA1_dom"/>
</dbReference>